<sequence>MKRCLQFLSIVLRSGLHEQLNVQGIQSTLFSVISLLAQEDKKTVAIRQILCPSLFVCLAVFQMYTKAGRTWKADFVWKLALFKGDQETRLVAACASSSEFLLMLHADGCGTVACFSHVILSGKDTMFACSPPLCARAWGELRDVLLSIIAHDFIRDAELLGIAVCSTVCRALIVMLECSPPGAGMYD</sequence>
<gene>
    <name evidence="1" type="ORF">BDV98DRAFT_160504</name>
</gene>
<organism evidence="1 2">
    <name type="scientific">Pterulicium gracile</name>
    <dbReference type="NCBI Taxonomy" id="1884261"/>
    <lineage>
        <taxon>Eukaryota</taxon>
        <taxon>Fungi</taxon>
        <taxon>Dikarya</taxon>
        <taxon>Basidiomycota</taxon>
        <taxon>Agaricomycotina</taxon>
        <taxon>Agaricomycetes</taxon>
        <taxon>Agaricomycetidae</taxon>
        <taxon>Agaricales</taxon>
        <taxon>Pleurotineae</taxon>
        <taxon>Pterulaceae</taxon>
        <taxon>Pterulicium</taxon>
    </lineage>
</organism>
<reference evidence="1 2" key="1">
    <citation type="journal article" date="2019" name="Nat. Ecol. Evol.">
        <title>Megaphylogeny resolves global patterns of mushroom evolution.</title>
        <authorList>
            <person name="Varga T."/>
            <person name="Krizsan K."/>
            <person name="Foldi C."/>
            <person name="Dima B."/>
            <person name="Sanchez-Garcia M."/>
            <person name="Sanchez-Ramirez S."/>
            <person name="Szollosi G.J."/>
            <person name="Szarkandi J.G."/>
            <person name="Papp V."/>
            <person name="Albert L."/>
            <person name="Andreopoulos W."/>
            <person name="Angelini C."/>
            <person name="Antonin V."/>
            <person name="Barry K.W."/>
            <person name="Bougher N.L."/>
            <person name="Buchanan P."/>
            <person name="Buyck B."/>
            <person name="Bense V."/>
            <person name="Catcheside P."/>
            <person name="Chovatia M."/>
            <person name="Cooper J."/>
            <person name="Damon W."/>
            <person name="Desjardin D."/>
            <person name="Finy P."/>
            <person name="Geml J."/>
            <person name="Haridas S."/>
            <person name="Hughes K."/>
            <person name="Justo A."/>
            <person name="Karasinski D."/>
            <person name="Kautmanova I."/>
            <person name="Kiss B."/>
            <person name="Kocsube S."/>
            <person name="Kotiranta H."/>
            <person name="LaButti K.M."/>
            <person name="Lechner B.E."/>
            <person name="Liimatainen K."/>
            <person name="Lipzen A."/>
            <person name="Lukacs Z."/>
            <person name="Mihaltcheva S."/>
            <person name="Morgado L.N."/>
            <person name="Niskanen T."/>
            <person name="Noordeloos M.E."/>
            <person name="Ohm R.A."/>
            <person name="Ortiz-Santana B."/>
            <person name="Ovrebo C."/>
            <person name="Racz N."/>
            <person name="Riley R."/>
            <person name="Savchenko A."/>
            <person name="Shiryaev A."/>
            <person name="Soop K."/>
            <person name="Spirin V."/>
            <person name="Szebenyi C."/>
            <person name="Tomsovsky M."/>
            <person name="Tulloss R.E."/>
            <person name="Uehling J."/>
            <person name="Grigoriev I.V."/>
            <person name="Vagvolgyi C."/>
            <person name="Papp T."/>
            <person name="Martin F.M."/>
            <person name="Miettinen O."/>
            <person name="Hibbett D.S."/>
            <person name="Nagy L.G."/>
        </authorList>
    </citation>
    <scope>NUCLEOTIDE SEQUENCE [LARGE SCALE GENOMIC DNA]</scope>
    <source>
        <strain evidence="1 2">CBS 309.79</strain>
    </source>
</reference>
<dbReference type="AlphaFoldDB" id="A0A5C3QXE1"/>
<protein>
    <submittedName>
        <fullName evidence="1">Uncharacterized protein</fullName>
    </submittedName>
</protein>
<keyword evidence="2" id="KW-1185">Reference proteome</keyword>
<evidence type="ECO:0000313" key="2">
    <source>
        <dbReference type="Proteomes" id="UP000305067"/>
    </source>
</evidence>
<dbReference type="Proteomes" id="UP000305067">
    <property type="component" value="Unassembled WGS sequence"/>
</dbReference>
<dbReference type="EMBL" id="ML178815">
    <property type="protein sequence ID" value="TFL06666.1"/>
    <property type="molecule type" value="Genomic_DNA"/>
</dbReference>
<dbReference type="STRING" id="1884261.A0A5C3QXE1"/>
<accession>A0A5C3QXE1</accession>
<proteinExistence type="predicted"/>
<evidence type="ECO:0000313" key="1">
    <source>
        <dbReference type="EMBL" id="TFL06666.1"/>
    </source>
</evidence>
<name>A0A5C3QXE1_9AGAR</name>